<sequence>MAAQPGSGIAHDPRWLAAGAGGFLAAAAELWLIRGLPGGMLMGWFASLPVLAAGFAAGPVAAIGAGGLAGVLLWLVSGPWPVLHFAALAGLPGMALPLLAMRPQGFVPGGAMVFFGLYPLLLLGWGAMEFAAYPGGVMGMLADSIRQAMQEFPALAVSETMQARVARLIPVLLALWLAVITSINAMIAQRLLARRGFALLPSLDLAAVRLPFWYALLPPAAAGVWLMDLDDGLRLAVFLILLLPFFFQGLAGVHRRSAGLRGRGVALTGFYVLMVYFLPTIGPAVVALGLYDQWARRAPRGGNPT</sequence>
<comment type="caution">
    <text evidence="2">The sequence shown here is derived from an EMBL/GenBank/DDBJ whole genome shotgun (WGS) entry which is preliminary data.</text>
</comment>
<proteinExistence type="predicted"/>
<evidence type="ECO:0000313" key="3">
    <source>
        <dbReference type="Proteomes" id="UP001196870"/>
    </source>
</evidence>
<feature type="transmembrane region" description="Helical" evidence="1">
    <location>
        <begin position="168"/>
        <end position="187"/>
    </location>
</feature>
<reference evidence="3" key="1">
    <citation type="journal article" date="2021" name="Syst. Appl. Microbiol.">
        <title>Roseomonas hellenica sp. nov., isolated from roots of wild-growing Alkanna tinctoria.</title>
        <authorList>
            <person name="Rat A."/>
            <person name="Naranjo H.D."/>
            <person name="Lebbe L."/>
            <person name="Cnockaert M."/>
            <person name="Krigas N."/>
            <person name="Grigoriadou K."/>
            <person name="Maloupa E."/>
            <person name="Willems A."/>
        </authorList>
    </citation>
    <scope>NUCLEOTIDE SEQUENCE [LARGE SCALE GENOMIC DNA]</scope>
    <source>
        <strain evidence="3">LMG 31523</strain>
    </source>
</reference>
<name>A0ABS5F799_9PROT</name>
<accession>A0ABS5F799</accession>
<dbReference type="Proteomes" id="UP001196870">
    <property type="component" value="Unassembled WGS sequence"/>
</dbReference>
<evidence type="ECO:0000313" key="2">
    <source>
        <dbReference type="EMBL" id="MBR0668448.1"/>
    </source>
</evidence>
<gene>
    <name evidence="2" type="ORF">GXW71_29115</name>
</gene>
<feature type="transmembrane region" description="Helical" evidence="1">
    <location>
        <begin position="45"/>
        <end position="76"/>
    </location>
</feature>
<evidence type="ECO:0000256" key="1">
    <source>
        <dbReference type="SAM" id="Phobius"/>
    </source>
</evidence>
<protein>
    <submittedName>
        <fullName evidence="2">DUF2232 domain-containing protein</fullName>
    </submittedName>
</protein>
<keyword evidence="1" id="KW-0472">Membrane</keyword>
<feature type="transmembrane region" description="Helical" evidence="1">
    <location>
        <begin position="82"/>
        <end position="100"/>
    </location>
</feature>
<feature type="transmembrane region" description="Helical" evidence="1">
    <location>
        <begin position="112"/>
        <end position="133"/>
    </location>
</feature>
<feature type="transmembrane region" description="Helical" evidence="1">
    <location>
        <begin position="233"/>
        <end position="253"/>
    </location>
</feature>
<keyword evidence="1" id="KW-0812">Transmembrane</keyword>
<feature type="transmembrane region" description="Helical" evidence="1">
    <location>
        <begin position="15"/>
        <end position="33"/>
    </location>
</feature>
<feature type="transmembrane region" description="Helical" evidence="1">
    <location>
        <begin position="265"/>
        <end position="291"/>
    </location>
</feature>
<dbReference type="RefSeq" id="WP_211856223.1">
    <property type="nucleotide sequence ID" value="NZ_JAAGBB010000057.1"/>
</dbReference>
<keyword evidence="3" id="KW-1185">Reference proteome</keyword>
<dbReference type="EMBL" id="JAAGBB010000057">
    <property type="protein sequence ID" value="MBR0668448.1"/>
    <property type="molecule type" value="Genomic_DNA"/>
</dbReference>
<keyword evidence="1" id="KW-1133">Transmembrane helix</keyword>
<organism evidence="2 3">
    <name type="scientific">Plastoroseomonas hellenica</name>
    <dbReference type="NCBI Taxonomy" id="2687306"/>
    <lineage>
        <taxon>Bacteria</taxon>
        <taxon>Pseudomonadati</taxon>
        <taxon>Pseudomonadota</taxon>
        <taxon>Alphaproteobacteria</taxon>
        <taxon>Acetobacterales</taxon>
        <taxon>Acetobacteraceae</taxon>
        <taxon>Plastoroseomonas</taxon>
    </lineage>
</organism>